<organism evidence="2 3">
    <name type="scientific">Pyrrhoderma noxium</name>
    <dbReference type="NCBI Taxonomy" id="2282107"/>
    <lineage>
        <taxon>Eukaryota</taxon>
        <taxon>Fungi</taxon>
        <taxon>Dikarya</taxon>
        <taxon>Basidiomycota</taxon>
        <taxon>Agaricomycotina</taxon>
        <taxon>Agaricomycetes</taxon>
        <taxon>Hymenochaetales</taxon>
        <taxon>Hymenochaetaceae</taxon>
        <taxon>Pyrrhoderma</taxon>
    </lineage>
</organism>
<keyword evidence="1" id="KW-0472">Membrane</keyword>
<keyword evidence="1" id="KW-0812">Transmembrane</keyword>
<evidence type="ECO:0000256" key="1">
    <source>
        <dbReference type="SAM" id="Phobius"/>
    </source>
</evidence>
<feature type="transmembrane region" description="Helical" evidence="1">
    <location>
        <begin position="621"/>
        <end position="644"/>
    </location>
</feature>
<dbReference type="AlphaFoldDB" id="A0A286UWR5"/>
<feature type="transmembrane region" description="Helical" evidence="1">
    <location>
        <begin position="591"/>
        <end position="609"/>
    </location>
</feature>
<dbReference type="STRING" id="2282107.A0A286UWR5"/>
<dbReference type="Gene3D" id="3.40.630.10">
    <property type="entry name" value="Zn peptidases"/>
    <property type="match status" value="1"/>
</dbReference>
<dbReference type="Proteomes" id="UP000217199">
    <property type="component" value="Unassembled WGS sequence"/>
</dbReference>
<gene>
    <name evidence="2" type="ORF">PNOK_0110500</name>
</gene>
<proteinExistence type="predicted"/>
<accession>A0A286UWR5</accession>
<dbReference type="GO" id="GO:0016255">
    <property type="term" value="P:attachment of GPI anchor to protein"/>
    <property type="evidence" value="ECO:0007669"/>
    <property type="project" value="TreeGrafter"/>
</dbReference>
<dbReference type="OrthoDB" id="445301at2759"/>
<evidence type="ECO:0000313" key="3">
    <source>
        <dbReference type="Proteomes" id="UP000217199"/>
    </source>
</evidence>
<feature type="transmembrane region" description="Helical" evidence="1">
    <location>
        <begin position="44"/>
        <end position="63"/>
    </location>
</feature>
<dbReference type="PANTHER" id="PTHR13304:SF0">
    <property type="entry name" value="GLYCOSYLPHOSPHATIDYLINOSITOL ANCHOR ATTACHMENT 1 PROTEIN"/>
    <property type="match status" value="1"/>
</dbReference>
<comment type="caution">
    <text evidence="2">The sequence shown here is derived from an EMBL/GenBank/DDBJ whole genome shotgun (WGS) entry which is preliminary data.</text>
</comment>
<keyword evidence="3" id="KW-1185">Reference proteome</keyword>
<reference evidence="2 3" key="1">
    <citation type="journal article" date="2017" name="Mol. Ecol.">
        <title>Comparative and population genomic landscape of Phellinus noxius: A hypervariable fungus causing root rot in trees.</title>
        <authorList>
            <person name="Chung C.L."/>
            <person name="Lee T.J."/>
            <person name="Akiba M."/>
            <person name="Lee H.H."/>
            <person name="Kuo T.H."/>
            <person name="Liu D."/>
            <person name="Ke H.M."/>
            <person name="Yokoi T."/>
            <person name="Roa M.B."/>
            <person name="Lu M.J."/>
            <person name="Chang Y.Y."/>
            <person name="Ann P.J."/>
            <person name="Tsai J.N."/>
            <person name="Chen C.Y."/>
            <person name="Tzean S.S."/>
            <person name="Ota Y."/>
            <person name="Hattori T."/>
            <person name="Sahashi N."/>
            <person name="Liou R.F."/>
            <person name="Kikuchi T."/>
            <person name="Tsai I.J."/>
        </authorList>
    </citation>
    <scope>NUCLEOTIDE SEQUENCE [LARGE SCALE GENOMIC DNA]</scope>
    <source>
        <strain evidence="2 3">FFPRI411160</strain>
    </source>
</reference>
<dbReference type="Pfam" id="PF04114">
    <property type="entry name" value="Gaa1"/>
    <property type="match status" value="1"/>
</dbReference>
<dbReference type="InterPro" id="IPR007246">
    <property type="entry name" value="Gaa1"/>
</dbReference>
<keyword evidence="1" id="KW-1133">Transmembrane helix</keyword>
<dbReference type="GO" id="GO:0042765">
    <property type="term" value="C:GPI-anchor transamidase complex"/>
    <property type="evidence" value="ECO:0007669"/>
    <property type="project" value="InterPro"/>
</dbReference>
<feature type="transmembrane region" description="Helical" evidence="1">
    <location>
        <begin position="561"/>
        <end position="579"/>
    </location>
</feature>
<dbReference type="EMBL" id="NBII01000001">
    <property type="protein sequence ID" value="PAV24037.1"/>
    <property type="molecule type" value="Genomic_DNA"/>
</dbReference>
<sequence length="646" mass="72608">MPLIVDALRSIIGKNGDDSRQAARVRRRRVLSAFLGRYLPHIRIILYLVGFLWVFFLPSTLLGRGTYIDENALQPSQVNTYWNWGEVHKADRYLTGLEGLRDQNASSFERAEYIRFEFEKLGLPTATQTYNFSTSLRHISGVNTYSIFSAPRTSGTEAMVISASWKSRIGEDNLNLRGIATVLALASHLKRYSHWARDIIFVIGDDHLPGMRAWLSAYHAEIQSNLEVQPLKLVSGTIWTALNIDYPGHSFSHLGAFHEGLNGRQPNQDLFNSFRIISRHTGNSPVALYDHLDPRESDDKSYPPAWMSPLVEMSPSLLEYAIRARNIARHMYFQASGRGSGVHALYHRYRIDAITVFAVPAEGPHGFYTLGKVIESTLRTMNNLLERLHASFFFYILTTPTTFLKIGHYLPSVILISVATMFGGLRAWVNAGWKKTVSQIKDKGQKFIDTEDTFEWETQRRPILDSLLVMLATHTLGGLIFLSFYNNWTFAAGLAKLGFRASYIIGVIADFMVLSNLCAMIGYVMPSSIATHNSASLSSVLHALNLCLTSTLISVTSLLNYSLAAFLCVFLVLPSTLLSPHRNDSRLVLDTKHLILIWIVMVILNVTVNSQTLWDWSVLEIWFAPFICIVCAPLLLQAAIVCSLPL</sequence>
<dbReference type="InParanoid" id="A0A286UWR5"/>
<evidence type="ECO:0000313" key="2">
    <source>
        <dbReference type="EMBL" id="PAV24037.1"/>
    </source>
</evidence>
<feature type="transmembrane region" description="Helical" evidence="1">
    <location>
        <begin position="467"/>
        <end position="485"/>
    </location>
</feature>
<name>A0A286UWR5_9AGAM</name>
<dbReference type="PANTHER" id="PTHR13304">
    <property type="entry name" value="GLYCOSYLPHOSPHATIDYLINOSITOL ANCHOR ATTACHMENT 1 PROTEIN"/>
    <property type="match status" value="1"/>
</dbReference>
<protein>
    <submittedName>
        <fullName evidence="2">Gaa1-domain-containing</fullName>
    </submittedName>
</protein>
<dbReference type="FunCoup" id="A0A286UWR5">
    <property type="interactions" value="252"/>
</dbReference>
<feature type="transmembrane region" description="Helical" evidence="1">
    <location>
        <begin position="497"/>
        <end position="523"/>
    </location>
</feature>